<evidence type="ECO:0000313" key="1">
    <source>
        <dbReference type="Proteomes" id="UP000887577"/>
    </source>
</evidence>
<name>A0A914YE31_9BILA</name>
<accession>A0A914YE31</accession>
<dbReference type="Proteomes" id="UP000887577">
    <property type="component" value="Unplaced"/>
</dbReference>
<organism evidence="1 2">
    <name type="scientific">Panagrolaimus superbus</name>
    <dbReference type="NCBI Taxonomy" id="310955"/>
    <lineage>
        <taxon>Eukaryota</taxon>
        <taxon>Metazoa</taxon>
        <taxon>Ecdysozoa</taxon>
        <taxon>Nematoda</taxon>
        <taxon>Chromadorea</taxon>
        <taxon>Rhabditida</taxon>
        <taxon>Tylenchina</taxon>
        <taxon>Panagrolaimomorpha</taxon>
        <taxon>Panagrolaimoidea</taxon>
        <taxon>Panagrolaimidae</taxon>
        <taxon>Panagrolaimus</taxon>
    </lineage>
</organism>
<protein>
    <submittedName>
        <fullName evidence="2">DUF38 domain-containing protein</fullName>
    </submittedName>
</protein>
<evidence type="ECO:0000313" key="2">
    <source>
        <dbReference type="WBParaSite" id="PSU_v2.g17694.t1"/>
    </source>
</evidence>
<sequence length="231" mass="26371">MLVASRLSISAEHCQVFFGNEIITFPPAATKFWVIDGFALSPNAFSSPISKIYHCTATELCIQEQILSFNEFCFISSNTNDIHFAKVTVKNDDGSIVAFEKLVETLPKVKAIFYRADSAFPSFTKETIHELVKIPHFFKIIKLHIFDVSEAFDLEAFYNFIKSNKFTNIQISFNESISERYKKRIGEIIDEIIATEGSFTYKPPHITFVGNDPDRWNKLRSISAKFLGHSF</sequence>
<keyword evidence="1" id="KW-1185">Reference proteome</keyword>
<dbReference type="AlphaFoldDB" id="A0A914YE31"/>
<proteinExistence type="predicted"/>
<reference evidence="2" key="1">
    <citation type="submission" date="2022-11" db="UniProtKB">
        <authorList>
            <consortium name="WormBaseParasite"/>
        </authorList>
    </citation>
    <scope>IDENTIFICATION</scope>
</reference>
<dbReference type="WBParaSite" id="PSU_v2.g17694.t1">
    <property type="protein sequence ID" value="PSU_v2.g17694.t1"/>
    <property type="gene ID" value="PSU_v2.g17694"/>
</dbReference>